<dbReference type="AlphaFoldDB" id="A0A8S1N2V4"/>
<comment type="caution">
    <text evidence="2">The sequence shown here is derived from an EMBL/GenBank/DDBJ whole genome shotgun (WGS) entry which is preliminary data.</text>
</comment>
<evidence type="ECO:0000313" key="3">
    <source>
        <dbReference type="Proteomes" id="UP000692954"/>
    </source>
</evidence>
<evidence type="ECO:0000259" key="1">
    <source>
        <dbReference type="Pfam" id="PF00069"/>
    </source>
</evidence>
<name>A0A8S1N2V4_9CILI</name>
<feature type="domain" description="Protein kinase" evidence="1">
    <location>
        <begin position="172"/>
        <end position="257"/>
    </location>
</feature>
<dbReference type="GO" id="GO:0004672">
    <property type="term" value="F:protein kinase activity"/>
    <property type="evidence" value="ECO:0007669"/>
    <property type="project" value="InterPro"/>
</dbReference>
<dbReference type="InterPro" id="IPR000719">
    <property type="entry name" value="Prot_kinase_dom"/>
</dbReference>
<reference evidence="2" key="1">
    <citation type="submission" date="2021-01" db="EMBL/GenBank/DDBJ databases">
        <authorList>
            <consortium name="Genoscope - CEA"/>
            <person name="William W."/>
        </authorList>
    </citation>
    <scope>NUCLEOTIDE SEQUENCE</scope>
</reference>
<protein>
    <recommendedName>
        <fullName evidence="1">Protein kinase domain-containing protein</fullName>
    </recommendedName>
</protein>
<dbReference type="OrthoDB" id="310943at2759"/>
<dbReference type="Pfam" id="PF00069">
    <property type="entry name" value="Pkinase"/>
    <property type="match status" value="1"/>
</dbReference>
<evidence type="ECO:0000313" key="2">
    <source>
        <dbReference type="EMBL" id="CAD8086840.1"/>
    </source>
</evidence>
<keyword evidence="3" id="KW-1185">Reference proteome</keyword>
<organism evidence="2 3">
    <name type="scientific">Paramecium sonneborni</name>
    <dbReference type="NCBI Taxonomy" id="65129"/>
    <lineage>
        <taxon>Eukaryota</taxon>
        <taxon>Sar</taxon>
        <taxon>Alveolata</taxon>
        <taxon>Ciliophora</taxon>
        <taxon>Intramacronucleata</taxon>
        <taxon>Oligohymenophorea</taxon>
        <taxon>Peniculida</taxon>
        <taxon>Parameciidae</taxon>
        <taxon>Paramecium</taxon>
    </lineage>
</organism>
<gene>
    <name evidence="2" type="ORF">PSON_ATCC_30995.1.T0500216</name>
</gene>
<dbReference type="GO" id="GO:0005524">
    <property type="term" value="F:ATP binding"/>
    <property type="evidence" value="ECO:0007669"/>
    <property type="project" value="InterPro"/>
</dbReference>
<dbReference type="Proteomes" id="UP000692954">
    <property type="component" value="Unassembled WGS sequence"/>
</dbReference>
<dbReference type="EMBL" id="CAJJDN010000050">
    <property type="protein sequence ID" value="CAD8086840.1"/>
    <property type="molecule type" value="Genomic_DNA"/>
</dbReference>
<sequence length="498" mass="59507">MNQHFIKKNDLIPTQLDQLKKLRSNLKKLKNSGQLFLSESLQILEKEHEFVFINNEIENSSEIQQYVIFGNFQGNQNHIKFAKHLLIERLIDQLIDLKNYGIHLPMLNESYFYPVRDEEFEIFPNYKIQKLILCKFGFENLLQGKGNQELINNKNIPSEINEDIEREQASKIQFNEKMTVFALGCMIYYILFQQNVHDNKSNSQSQQQANFMENQQSLLSQQNIENIESLEPALKKIITDCIKVQNEDRPTLKDIKKEYSKIIFQYQFQFLERLKIRDLTEKFVNPNEQITGRLIIMEFLTKIKFVLKYFKNINDSQNYKTLIILELICQEQDKLKLENNELKLWDQNNTKDEIDEFKIKYLNKYQEILDQLIDIIMKDNQNMLILIDLNSIKKRELKQLSSIIQQSIKICKNDNDSDNLRNKCLQNINNVFVYEKLLEQFTPLQIKQIGQENKQEQIDNDERNQCYDRYDRLINILFDDESGLHKEILLTLNQKQYI</sequence>
<proteinExistence type="predicted"/>
<accession>A0A8S1N2V4</accession>